<dbReference type="AlphaFoldDB" id="A0A9D3XI82"/>
<dbReference type="Proteomes" id="UP000827986">
    <property type="component" value="Unassembled WGS sequence"/>
</dbReference>
<gene>
    <name evidence="1" type="ORF">KIL84_009018</name>
</gene>
<keyword evidence="2" id="KW-1185">Reference proteome</keyword>
<sequence>MVQRPAPPSDAAAVNAQIPTCPLSLYSQRTVTAPRSQHALQTEPCCPLTCKRQTNPHHRQWDCSIYSSVARVQPQGDAAAPRPTPFEGRCMTEGVRMGAVKYLGRKMGNRRALGKKAAWEL</sequence>
<name>A0A9D3XI82_9SAUR</name>
<comment type="caution">
    <text evidence="1">The sequence shown here is derived from an EMBL/GenBank/DDBJ whole genome shotgun (WGS) entry which is preliminary data.</text>
</comment>
<protein>
    <submittedName>
        <fullName evidence="1">Uncharacterized protein</fullName>
    </submittedName>
</protein>
<proteinExistence type="predicted"/>
<dbReference type="EMBL" id="JAHDVG010000470">
    <property type="protein sequence ID" value="KAH1180182.1"/>
    <property type="molecule type" value="Genomic_DNA"/>
</dbReference>
<evidence type="ECO:0000313" key="2">
    <source>
        <dbReference type="Proteomes" id="UP000827986"/>
    </source>
</evidence>
<reference evidence="1" key="1">
    <citation type="submission" date="2021-09" db="EMBL/GenBank/DDBJ databases">
        <title>The genome of Mauremys mutica provides insights into the evolution of semi-aquatic lifestyle.</title>
        <authorList>
            <person name="Gong S."/>
            <person name="Gao Y."/>
        </authorList>
    </citation>
    <scope>NUCLEOTIDE SEQUENCE</scope>
    <source>
        <strain evidence="1">MM-2020</strain>
        <tissue evidence="1">Muscle</tissue>
    </source>
</reference>
<organism evidence="1 2">
    <name type="scientific">Mauremys mutica</name>
    <name type="common">yellowpond turtle</name>
    <dbReference type="NCBI Taxonomy" id="74926"/>
    <lineage>
        <taxon>Eukaryota</taxon>
        <taxon>Metazoa</taxon>
        <taxon>Chordata</taxon>
        <taxon>Craniata</taxon>
        <taxon>Vertebrata</taxon>
        <taxon>Euteleostomi</taxon>
        <taxon>Archelosauria</taxon>
        <taxon>Testudinata</taxon>
        <taxon>Testudines</taxon>
        <taxon>Cryptodira</taxon>
        <taxon>Durocryptodira</taxon>
        <taxon>Testudinoidea</taxon>
        <taxon>Geoemydidae</taxon>
        <taxon>Geoemydinae</taxon>
        <taxon>Mauremys</taxon>
    </lineage>
</organism>
<accession>A0A9D3XI82</accession>
<evidence type="ECO:0000313" key="1">
    <source>
        <dbReference type="EMBL" id="KAH1180182.1"/>
    </source>
</evidence>